<evidence type="ECO:0000313" key="2">
    <source>
        <dbReference type="Proteomes" id="UP000504637"/>
    </source>
</evidence>
<dbReference type="Pfam" id="PF08881">
    <property type="entry name" value="CVNH"/>
    <property type="match status" value="1"/>
</dbReference>
<dbReference type="Gene3D" id="2.30.60.10">
    <property type="entry name" value="Cyanovirin-N"/>
    <property type="match status" value="1"/>
</dbReference>
<dbReference type="PANTHER" id="PTHR42076">
    <property type="entry name" value="CYANOVIRIN-N HOMOLOG"/>
    <property type="match status" value="1"/>
</dbReference>
<dbReference type="AlphaFoldDB" id="A0A6J3MC56"/>
<dbReference type="RefSeq" id="XP_033462504.1">
    <property type="nucleotide sequence ID" value="XM_033602970.1"/>
</dbReference>
<dbReference type="InterPro" id="IPR036673">
    <property type="entry name" value="Cyanovirin-N_sf"/>
</dbReference>
<dbReference type="GeneID" id="54360770"/>
<gene>
    <name evidence="3" type="ORF">K489DRAFT_368623</name>
</gene>
<reference evidence="3" key="1">
    <citation type="submission" date="2020-01" db="EMBL/GenBank/DDBJ databases">
        <authorList>
            <consortium name="DOE Joint Genome Institute"/>
            <person name="Haridas S."/>
            <person name="Albert R."/>
            <person name="Binder M."/>
            <person name="Bloem J."/>
            <person name="Labutti K."/>
            <person name="Salamov A."/>
            <person name="Andreopoulos B."/>
            <person name="Baker S.E."/>
            <person name="Barry K."/>
            <person name="Bills G."/>
            <person name="Bluhm B.H."/>
            <person name="Cannon C."/>
            <person name="Castanera R."/>
            <person name="Culley D.E."/>
            <person name="Daum C."/>
            <person name="Ezra D."/>
            <person name="Gonzalez J.B."/>
            <person name="Henrissat B."/>
            <person name="Kuo A."/>
            <person name="Liang C."/>
            <person name="Lipzen A."/>
            <person name="Lutzoni F."/>
            <person name="Magnuson J."/>
            <person name="Mondo S."/>
            <person name="Nolan M."/>
            <person name="Ohm R."/>
            <person name="Pangilinan J."/>
            <person name="Park H.-J."/>
            <person name="Ramirez L."/>
            <person name="Alfaro M."/>
            <person name="Sun H."/>
            <person name="Tritt A."/>
            <person name="Yoshinaga Y."/>
            <person name="Zwiers L.-H."/>
            <person name="Turgeon B.G."/>
            <person name="Goodwin S.B."/>
            <person name="Spatafora J.W."/>
            <person name="Crous P.W."/>
            <person name="Grigoriev I.V."/>
        </authorList>
    </citation>
    <scope>NUCLEOTIDE SEQUENCE</scope>
    <source>
        <strain evidence="3">CBS 342.82</strain>
    </source>
</reference>
<evidence type="ECO:0000313" key="3">
    <source>
        <dbReference type="RefSeq" id="XP_033462504.1"/>
    </source>
</evidence>
<dbReference type="OrthoDB" id="2441380at2759"/>
<reference evidence="3" key="2">
    <citation type="submission" date="2020-04" db="EMBL/GenBank/DDBJ databases">
        <authorList>
            <consortium name="NCBI Genome Project"/>
        </authorList>
    </citation>
    <scope>NUCLEOTIDE SEQUENCE</scope>
    <source>
        <strain evidence="3">CBS 342.82</strain>
    </source>
</reference>
<proteinExistence type="predicted"/>
<dbReference type="Proteomes" id="UP000504637">
    <property type="component" value="Unplaced"/>
</dbReference>
<evidence type="ECO:0000259" key="1">
    <source>
        <dbReference type="SMART" id="SM01111"/>
    </source>
</evidence>
<dbReference type="PANTHER" id="PTHR42076:SF1">
    <property type="entry name" value="CYANOVIRIN-N DOMAIN-CONTAINING PROTEIN"/>
    <property type="match status" value="1"/>
</dbReference>
<reference evidence="3" key="3">
    <citation type="submission" date="2025-08" db="UniProtKB">
        <authorList>
            <consortium name="RefSeq"/>
        </authorList>
    </citation>
    <scope>IDENTIFICATION</scope>
    <source>
        <strain evidence="3">CBS 342.82</strain>
    </source>
</reference>
<protein>
    <submittedName>
        <fullName evidence="3">Cyanovirin-N</fullName>
    </submittedName>
</protein>
<keyword evidence="2" id="KW-1185">Reference proteome</keyword>
<dbReference type="SUPFAM" id="SSF51322">
    <property type="entry name" value="Cyanovirin-N"/>
    <property type="match status" value="1"/>
</dbReference>
<dbReference type="SMART" id="SM01111">
    <property type="entry name" value="CVNH"/>
    <property type="match status" value="1"/>
</dbReference>
<organism evidence="3">
    <name type="scientific">Dissoconium aciculare CBS 342.82</name>
    <dbReference type="NCBI Taxonomy" id="1314786"/>
    <lineage>
        <taxon>Eukaryota</taxon>
        <taxon>Fungi</taxon>
        <taxon>Dikarya</taxon>
        <taxon>Ascomycota</taxon>
        <taxon>Pezizomycotina</taxon>
        <taxon>Dothideomycetes</taxon>
        <taxon>Dothideomycetidae</taxon>
        <taxon>Mycosphaerellales</taxon>
        <taxon>Dissoconiaceae</taxon>
        <taxon>Dissoconium</taxon>
    </lineage>
</organism>
<dbReference type="InterPro" id="IPR011058">
    <property type="entry name" value="Cyanovirin-N"/>
</dbReference>
<name>A0A6J3MC56_9PEZI</name>
<feature type="domain" description="Cyanovirin-N" evidence="1">
    <location>
        <begin position="2"/>
        <end position="105"/>
    </location>
</feature>
<accession>A0A6J3MC56</accession>
<sequence length="107" mass="11911">MPFIQTAQNVRVDEGHILRASLQKGDGNWVDAEIDLNNHVGNNNGRFDWNGRDFAGSAENISFSIEGAANQPILRAALRDGEGNLNNTDLNLEEWLNNNDGQFNWNS</sequence>